<protein>
    <submittedName>
        <fullName evidence="1">Uncharacterized protein</fullName>
    </submittedName>
</protein>
<accession>A0A2X2JFU3</accession>
<dbReference type="Proteomes" id="UP000251241">
    <property type="component" value="Unassembled WGS sequence"/>
</dbReference>
<dbReference type="AlphaFoldDB" id="A0A2X2JFU3"/>
<gene>
    <name evidence="1" type="ORF">NCTC11343_05099</name>
</gene>
<evidence type="ECO:0000313" key="1">
    <source>
        <dbReference type="EMBL" id="SPZ93162.1"/>
    </source>
</evidence>
<reference evidence="1 2" key="1">
    <citation type="submission" date="2018-06" db="EMBL/GenBank/DDBJ databases">
        <authorList>
            <consortium name="Pathogen Informatics"/>
            <person name="Doyle S."/>
        </authorList>
    </citation>
    <scope>NUCLEOTIDE SEQUENCE [LARGE SCALE GENOMIC DNA]</scope>
    <source>
        <strain evidence="1 2">NCTC11343</strain>
    </source>
</reference>
<name>A0A2X2JFU3_SPHMU</name>
<proteinExistence type="predicted"/>
<evidence type="ECO:0000313" key="2">
    <source>
        <dbReference type="Proteomes" id="UP000251241"/>
    </source>
</evidence>
<dbReference type="EMBL" id="UAUU01000011">
    <property type="protein sequence ID" value="SPZ93162.1"/>
    <property type="molecule type" value="Genomic_DNA"/>
</dbReference>
<organism evidence="1 2">
    <name type="scientific">Sphingobacterium multivorum</name>
    <dbReference type="NCBI Taxonomy" id="28454"/>
    <lineage>
        <taxon>Bacteria</taxon>
        <taxon>Pseudomonadati</taxon>
        <taxon>Bacteroidota</taxon>
        <taxon>Sphingobacteriia</taxon>
        <taxon>Sphingobacteriales</taxon>
        <taxon>Sphingobacteriaceae</taxon>
        <taxon>Sphingobacterium</taxon>
    </lineage>
</organism>
<sequence length="47" mass="5155">MDGRNRADVKPGMLVNIILKKGPAYGKSNRRHCEGLANIVLLSFEGD</sequence>